<evidence type="ECO:0000313" key="2">
    <source>
        <dbReference type="EMBL" id="KAG0668906.1"/>
    </source>
</evidence>
<organism evidence="2 3">
    <name type="scientific">Maudiozyma exigua</name>
    <name type="common">Yeast</name>
    <name type="synonym">Kazachstania exigua</name>
    <dbReference type="NCBI Taxonomy" id="34358"/>
    <lineage>
        <taxon>Eukaryota</taxon>
        <taxon>Fungi</taxon>
        <taxon>Dikarya</taxon>
        <taxon>Ascomycota</taxon>
        <taxon>Saccharomycotina</taxon>
        <taxon>Saccharomycetes</taxon>
        <taxon>Saccharomycetales</taxon>
        <taxon>Saccharomycetaceae</taxon>
        <taxon>Maudiozyma</taxon>
    </lineage>
</organism>
<comment type="caution">
    <text evidence="2">The sequence shown here is derived from an EMBL/GenBank/DDBJ whole genome shotgun (WGS) entry which is preliminary data.</text>
</comment>
<dbReference type="EMBL" id="PUHR01000054">
    <property type="protein sequence ID" value="KAG0668906.1"/>
    <property type="molecule type" value="Genomic_DNA"/>
</dbReference>
<reference evidence="2 3" key="1">
    <citation type="submission" date="2020-11" db="EMBL/GenBank/DDBJ databases">
        <title>Kefir isolates.</title>
        <authorList>
            <person name="Marcisauskas S."/>
            <person name="Kim Y."/>
            <person name="Blasche S."/>
        </authorList>
    </citation>
    <scope>NUCLEOTIDE SEQUENCE [LARGE SCALE GENOMIC DNA]</scope>
    <source>
        <strain evidence="2 3">OG2</strain>
    </source>
</reference>
<proteinExistence type="predicted"/>
<feature type="compositionally biased region" description="Basic and acidic residues" evidence="1">
    <location>
        <begin position="1"/>
        <end position="10"/>
    </location>
</feature>
<keyword evidence="3" id="KW-1185">Reference proteome</keyword>
<dbReference type="GO" id="GO:0000398">
    <property type="term" value="P:mRNA splicing, via spliceosome"/>
    <property type="evidence" value="ECO:0007669"/>
    <property type="project" value="InterPro"/>
</dbReference>
<gene>
    <name evidence="2" type="ORF">C6P45_004256</name>
</gene>
<feature type="compositionally biased region" description="Polar residues" evidence="1">
    <location>
        <begin position="317"/>
        <end position="337"/>
    </location>
</feature>
<feature type="region of interest" description="Disordered" evidence="1">
    <location>
        <begin position="317"/>
        <end position="338"/>
    </location>
</feature>
<dbReference type="InterPro" id="IPR043954">
    <property type="entry name" value="Snu56_snRNP"/>
</dbReference>
<dbReference type="AlphaFoldDB" id="A0A9P7BBQ5"/>
<name>A0A9P7BBQ5_MAUEX</name>
<dbReference type="GO" id="GO:0003729">
    <property type="term" value="F:mRNA binding"/>
    <property type="evidence" value="ECO:0007669"/>
    <property type="project" value="InterPro"/>
</dbReference>
<dbReference type="Proteomes" id="UP000750334">
    <property type="component" value="Unassembled WGS sequence"/>
</dbReference>
<evidence type="ECO:0000313" key="3">
    <source>
        <dbReference type="Proteomes" id="UP000750334"/>
    </source>
</evidence>
<dbReference type="OrthoDB" id="4034976at2759"/>
<accession>A0A9P7BBQ5</accession>
<protein>
    <submittedName>
        <fullName evidence="2">Uncharacterized protein</fullName>
    </submittedName>
</protein>
<sequence>MSQRRGEVMTRKSPGSAGKRYNKRGTYSDHFESQDIWKNLDRIRHSDKLAGKAIRNSFICVKFQQNINLKIMKDCITELHKYIEQDTLELKQIKHEGNDRYMLILKNFTVLDCCLSLVVISNLISGNVSKSSRNLFLTIPIEPELSCTIFILSSCKYIKNRYMFHRDNANFKVSTSTISTIPNLKEIRISTAAGKSLSHFIQGLANLLSDIKFGKYPRNISNSICSILWNPERQLSFGLSEMRYLQNGLQNPDAMLAYNRTLTQSQKELDIYRKELREYTKSLTRDKSETTSQSGVVQNVNTNSETSVLNGKVNRANVSRETSDNQNGNGNARNEQFNKPGFLSQDDIKEHCIATISASRDSVMSKNPQEIFKMYIRVPKLKYTDIIYQNLNDLRNKTKCNIVVLNLNNLHESEQWLESLDIKKYTTVVQLPHPSTVRVVSIGGVSEYILTTLDLISDIMKS</sequence>
<evidence type="ECO:0000256" key="1">
    <source>
        <dbReference type="SAM" id="MobiDB-lite"/>
    </source>
</evidence>
<feature type="region of interest" description="Disordered" evidence="1">
    <location>
        <begin position="1"/>
        <end position="25"/>
    </location>
</feature>
<dbReference type="Pfam" id="PF19097">
    <property type="entry name" value="Snu56_snRNP"/>
    <property type="match status" value="1"/>
</dbReference>